<dbReference type="Proteomes" id="UP000831532">
    <property type="component" value="Chromosome"/>
</dbReference>
<dbReference type="InterPro" id="IPR011047">
    <property type="entry name" value="Quinoprotein_ADH-like_sf"/>
</dbReference>
<dbReference type="RefSeq" id="WP_243492999.1">
    <property type="nucleotide sequence ID" value="NZ_CP063361.1"/>
</dbReference>
<gene>
    <name evidence="1" type="ORF">INH39_09710</name>
</gene>
<dbReference type="EMBL" id="CP063361">
    <property type="protein sequence ID" value="UOD31916.1"/>
    <property type="molecule type" value="Genomic_DNA"/>
</dbReference>
<evidence type="ECO:0000313" key="2">
    <source>
        <dbReference type="Proteomes" id="UP000831532"/>
    </source>
</evidence>
<keyword evidence="2" id="KW-1185">Reference proteome</keyword>
<reference evidence="1 2" key="1">
    <citation type="submission" date="2020-10" db="EMBL/GenBank/DDBJ databases">
        <title>Genome analysis of Massilia species.</title>
        <authorList>
            <person name="Jung D.-H."/>
        </authorList>
    </citation>
    <scope>NUCLEOTIDE SEQUENCE [LARGE SCALE GENOMIC DNA]</scope>
    <source>
        <strain evidence="2">sipir</strain>
    </source>
</reference>
<accession>A0ABY4AEC7</accession>
<protein>
    <submittedName>
        <fullName evidence="1">Uncharacterized protein</fullName>
    </submittedName>
</protein>
<name>A0ABY4AEC7_9BURK</name>
<sequence length="368" mass="39505">MLIINNGLLAASDGHAYPLRTLAWSGAAIVDACPVQAQYGALLVLTADGALHGVDSDTGAHAELCHVELPALPHANGSCEPSLRLHAAADGAHAAVVVDGGQHGIVVETLSGAVTMHLDGGDYHAEQVPFSACFLRHAGRNVLVHRSAWNRLDVADAASGASLTERVFDEPKGDKSPGHYHNRFRGRIRPSPDGSRLLDDGWIWAPVGNMLAWSVADWLDANPWESEDGASMVKDTQRDDWNTPACWVGERHVALWGTGEWDFDEFEETGKGPGVRLFDATGQTAPAADARWPMALDEKLRVSELFCDGRRLYIAADTGTAVWDLATRAQLAGLPGFTPRFHDRGRASLVAVGPASIVELPLAWLDRA</sequence>
<proteinExistence type="predicted"/>
<dbReference type="SUPFAM" id="SSF50998">
    <property type="entry name" value="Quinoprotein alcohol dehydrogenase-like"/>
    <property type="match status" value="1"/>
</dbReference>
<evidence type="ECO:0000313" key="1">
    <source>
        <dbReference type="EMBL" id="UOD31916.1"/>
    </source>
</evidence>
<organism evidence="1 2">
    <name type="scientific">Massilia violaceinigra</name>
    <dbReference type="NCBI Taxonomy" id="2045208"/>
    <lineage>
        <taxon>Bacteria</taxon>
        <taxon>Pseudomonadati</taxon>
        <taxon>Pseudomonadota</taxon>
        <taxon>Betaproteobacteria</taxon>
        <taxon>Burkholderiales</taxon>
        <taxon>Oxalobacteraceae</taxon>
        <taxon>Telluria group</taxon>
        <taxon>Massilia</taxon>
    </lineage>
</organism>